<gene>
    <name evidence="2" type="ORF">UCDDS831_g03855</name>
</gene>
<dbReference type="EMBL" id="LAQI01000079">
    <property type="protein sequence ID" value="KKY22019.1"/>
    <property type="molecule type" value="Genomic_DNA"/>
</dbReference>
<sequence length="453" mass="47533">MLLTRAPCTLIPLTSGNAAYTSTLYTDPPGTALAGTYVVVNVPTYPTITNHAGSVAYTSTLYTDPSVVVRPTQPAFKVSVTDFSSNFYGYLDVLDGIYSGTTSAHGCGLTQSYSAASLFYIDPSNQKLTCQSGAGSSIPLGSCQRSGSSNAPFLFDTPTASGNVDIDTTFWDDQTLHVTNAANGQYLAALCSSILYLVGTIPSGCQQVVLTPCYNSVSFTTRTITSGTGVVATRTQAPAGTAVTGVGTVNVVVPASCSASPGLQYIVRPNPASRGSTTTDPYYSNFNPNVYNNPQSSPYSTINFSGITDEINLGIPSTQSSNAVVYGVAGRNVAYTAFIYRGYFLPNTTGSYTFTLANPDDVGYLWVGTKAVSSWSAANADAMAGLNTDPDSVTVSLTAGTYVPFRMIFADGTGALSWQLKTTEPNGRTYTDTYGMFRPPSCGPDLWTTSTSS</sequence>
<comment type="caution">
    <text evidence="2">The sequence shown here is derived from an EMBL/GenBank/DDBJ whole genome shotgun (WGS) entry which is preliminary data.</text>
</comment>
<protein>
    <recommendedName>
        <fullName evidence="1">PA14 domain-containing protein</fullName>
    </recommendedName>
</protein>
<dbReference type="InterPro" id="IPR018871">
    <property type="entry name" value="GLEYA_adhesin_domain"/>
</dbReference>
<evidence type="ECO:0000259" key="1">
    <source>
        <dbReference type="PROSITE" id="PS51820"/>
    </source>
</evidence>
<dbReference type="SUPFAM" id="SSF56988">
    <property type="entry name" value="Anthrax protective antigen"/>
    <property type="match status" value="1"/>
</dbReference>
<name>A0A0G2EHZ4_9PEZI</name>
<dbReference type="Pfam" id="PF10528">
    <property type="entry name" value="GLEYA"/>
    <property type="match status" value="1"/>
</dbReference>
<dbReference type="InterPro" id="IPR037524">
    <property type="entry name" value="PA14/GLEYA"/>
</dbReference>
<organism evidence="2 3">
    <name type="scientific">Diplodia seriata</name>
    <dbReference type="NCBI Taxonomy" id="420778"/>
    <lineage>
        <taxon>Eukaryota</taxon>
        <taxon>Fungi</taxon>
        <taxon>Dikarya</taxon>
        <taxon>Ascomycota</taxon>
        <taxon>Pezizomycotina</taxon>
        <taxon>Dothideomycetes</taxon>
        <taxon>Dothideomycetes incertae sedis</taxon>
        <taxon>Botryosphaeriales</taxon>
        <taxon>Botryosphaeriaceae</taxon>
        <taxon>Diplodia</taxon>
    </lineage>
</organism>
<reference evidence="2 3" key="1">
    <citation type="submission" date="2015-03" db="EMBL/GenBank/DDBJ databases">
        <authorList>
            <person name="Morales-Cruz A."/>
            <person name="Amrine K.C."/>
            <person name="Cantu D."/>
        </authorList>
    </citation>
    <scope>NUCLEOTIDE SEQUENCE [LARGE SCALE GENOMIC DNA]</scope>
    <source>
        <strain evidence="2">DS831</strain>
    </source>
</reference>
<accession>A0A0G2EHZ4</accession>
<proteinExistence type="predicted"/>
<dbReference type="PROSITE" id="PS51820">
    <property type="entry name" value="PA14"/>
    <property type="match status" value="1"/>
</dbReference>
<dbReference type="AlphaFoldDB" id="A0A0G2EHZ4"/>
<evidence type="ECO:0000313" key="2">
    <source>
        <dbReference type="EMBL" id="KKY22019.1"/>
    </source>
</evidence>
<reference evidence="2 3" key="2">
    <citation type="submission" date="2015-05" db="EMBL/GenBank/DDBJ databases">
        <title>Distinctive expansion of gene families associated with plant cell wall degradation and secondary metabolism in the genomes of grapevine trunk pathogens.</title>
        <authorList>
            <person name="Lawrence D.P."/>
            <person name="Travadon R."/>
            <person name="Rolshausen P.E."/>
            <person name="Baumgartner K."/>
        </authorList>
    </citation>
    <scope>NUCLEOTIDE SEQUENCE [LARGE SCALE GENOMIC DNA]</scope>
    <source>
        <strain evidence="2">DS831</strain>
    </source>
</reference>
<dbReference type="Gene3D" id="2.60.120.1560">
    <property type="match status" value="1"/>
</dbReference>
<feature type="domain" description="PA14" evidence="1">
    <location>
        <begin position="281"/>
        <end position="436"/>
    </location>
</feature>
<evidence type="ECO:0000313" key="3">
    <source>
        <dbReference type="Proteomes" id="UP000034182"/>
    </source>
</evidence>
<dbReference type="Proteomes" id="UP000034182">
    <property type="component" value="Unassembled WGS sequence"/>
</dbReference>